<keyword evidence="3" id="KW-0547">Nucleotide-binding</keyword>
<dbReference type="CDD" id="cd03220">
    <property type="entry name" value="ABC_KpsT_Wzt"/>
    <property type="match status" value="1"/>
</dbReference>
<dbReference type="PROSITE" id="PS50893">
    <property type="entry name" value="ABC_TRANSPORTER_2"/>
    <property type="match status" value="1"/>
</dbReference>
<dbReference type="EMBL" id="FMAC01000004">
    <property type="protein sequence ID" value="SCB21775.1"/>
    <property type="molecule type" value="Genomic_DNA"/>
</dbReference>
<keyword evidence="2" id="KW-0813">Transport</keyword>
<dbReference type="PANTHER" id="PTHR46743:SF2">
    <property type="entry name" value="TEICHOIC ACIDS EXPORT ATP-BINDING PROTEIN TAGH"/>
    <property type="match status" value="1"/>
</dbReference>
<evidence type="ECO:0000313" key="6">
    <source>
        <dbReference type="EMBL" id="SCB21775.1"/>
    </source>
</evidence>
<organism evidence="6 7">
    <name type="scientific">Rhizobium hainanense</name>
    <dbReference type="NCBI Taxonomy" id="52131"/>
    <lineage>
        <taxon>Bacteria</taxon>
        <taxon>Pseudomonadati</taxon>
        <taxon>Pseudomonadota</taxon>
        <taxon>Alphaproteobacteria</taxon>
        <taxon>Hyphomicrobiales</taxon>
        <taxon>Rhizobiaceae</taxon>
        <taxon>Rhizobium/Agrobacterium group</taxon>
        <taxon>Rhizobium</taxon>
    </lineage>
</organism>
<dbReference type="GO" id="GO:0016020">
    <property type="term" value="C:membrane"/>
    <property type="evidence" value="ECO:0007669"/>
    <property type="project" value="InterPro"/>
</dbReference>
<evidence type="ECO:0000256" key="3">
    <source>
        <dbReference type="ARBA" id="ARBA00022741"/>
    </source>
</evidence>
<gene>
    <name evidence="6" type="ORF">GA0061100_104144</name>
</gene>
<keyword evidence="7" id="KW-1185">Reference proteome</keyword>
<sequence length="250" mass="27651">MTSISLQNVTVDFPIYNARGRSLKNRVMNIATGGSINSEGHGAVVVRGLDAINLELKRHDRIGLIGHNGSGKTTLLRVLTGVYMPTSGKIDIQGKCTSLINISLGIDPEATGRQNIFLRGALLGFRRDEMRARLEEIEEFSELGGFLEMPVRTYSSGMQLRLAFSISTILQPEILIMDEWLATGDEGFKVKANQRLNELVEKTQILVIASHAKELLEKNCNRIIWLEHGKVRMDGLPSDVLSAYFGVDTP</sequence>
<name>A0A1C3V259_9HYPH</name>
<dbReference type="GO" id="GO:0005524">
    <property type="term" value="F:ATP binding"/>
    <property type="evidence" value="ECO:0007669"/>
    <property type="project" value="UniProtKB-KW"/>
</dbReference>
<evidence type="ECO:0000256" key="4">
    <source>
        <dbReference type="ARBA" id="ARBA00022840"/>
    </source>
</evidence>
<dbReference type="GO" id="GO:0016887">
    <property type="term" value="F:ATP hydrolysis activity"/>
    <property type="evidence" value="ECO:0007669"/>
    <property type="project" value="InterPro"/>
</dbReference>
<dbReference type="SMART" id="SM00382">
    <property type="entry name" value="AAA"/>
    <property type="match status" value="1"/>
</dbReference>
<dbReference type="InterPro" id="IPR003439">
    <property type="entry name" value="ABC_transporter-like_ATP-bd"/>
</dbReference>
<evidence type="ECO:0000256" key="2">
    <source>
        <dbReference type="ARBA" id="ARBA00022448"/>
    </source>
</evidence>
<dbReference type="Proteomes" id="UP000186228">
    <property type="component" value="Unassembled WGS sequence"/>
</dbReference>
<keyword evidence="4 6" id="KW-0067">ATP-binding</keyword>
<protein>
    <submittedName>
        <fullName evidence="6">Lipopolysaccharide transport system ATP-binding protein</fullName>
    </submittedName>
</protein>
<dbReference type="InterPro" id="IPR003593">
    <property type="entry name" value="AAA+_ATPase"/>
</dbReference>
<evidence type="ECO:0000259" key="5">
    <source>
        <dbReference type="PROSITE" id="PS50893"/>
    </source>
</evidence>
<evidence type="ECO:0000256" key="1">
    <source>
        <dbReference type="ARBA" id="ARBA00005417"/>
    </source>
</evidence>
<dbReference type="SUPFAM" id="SSF52540">
    <property type="entry name" value="P-loop containing nucleoside triphosphate hydrolases"/>
    <property type="match status" value="1"/>
</dbReference>
<dbReference type="PANTHER" id="PTHR46743">
    <property type="entry name" value="TEICHOIC ACIDS EXPORT ATP-BINDING PROTEIN TAGH"/>
    <property type="match status" value="1"/>
</dbReference>
<dbReference type="InterPro" id="IPR015860">
    <property type="entry name" value="ABC_transpr_TagH-like"/>
</dbReference>
<dbReference type="OrthoDB" id="9778870at2"/>
<evidence type="ECO:0000313" key="7">
    <source>
        <dbReference type="Proteomes" id="UP000186228"/>
    </source>
</evidence>
<dbReference type="InterPro" id="IPR050683">
    <property type="entry name" value="Bact_Polysacc_Export_ATP-bd"/>
</dbReference>
<dbReference type="RefSeq" id="WP_075853421.1">
    <property type="nucleotide sequence ID" value="NZ_FMAC01000004.1"/>
</dbReference>
<proteinExistence type="inferred from homology"/>
<dbReference type="Pfam" id="PF00005">
    <property type="entry name" value="ABC_tran"/>
    <property type="match status" value="1"/>
</dbReference>
<dbReference type="STRING" id="52131.GA0061100_104144"/>
<comment type="similarity">
    <text evidence="1">Belongs to the ABC transporter superfamily.</text>
</comment>
<accession>A0A1C3V259</accession>
<dbReference type="AlphaFoldDB" id="A0A1C3V259"/>
<dbReference type="InterPro" id="IPR027417">
    <property type="entry name" value="P-loop_NTPase"/>
</dbReference>
<dbReference type="GO" id="GO:0140359">
    <property type="term" value="F:ABC-type transporter activity"/>
    <property type="evidence" value="ECO:0007669"/>
    <property type="project" value="InterPro"/>
</dbReference>
<dbReference type="Gene3D" id="3.40.50.300">
    <property type="entry name" value="P-loop containing nucleotide triphosphate hydrolases"/>
    <property type="match status" value="1"/>
</dbReference>
<reference evidence="7" key="1">
    <citation type="submission" date="2016-08" db="EMBL/GenBank/DDBJ databases">
        <authorList>
            <person name="Varghese N."/>
            <person name="Submissions Spin"/>
        </authorList>
    </citation>
    <scope>NUCLEOTIDE SEQUENCE [LARGE SCALE GENOMIC DNA]</scope>
    <source>
        <strain evidence="7">CCBAU 57015</strain>
    </source>
</reference>
<feature type="domain" description="ABC transporter" evidence="5">
    <location>
        <begin position="25"/>
        <end position="249"/>
    </location>
</feature>